<dbReference type="AlphaFoldDB" id="A0A9Q7UZ97"/>
<geneLocation type="plasmid" evidence="2">
    <name>cbm2636_mp</name>
</geneLocation>
<sequence>MHVSPAIRTIINGREIPRQMVLEWEQRRAQIVLGKLGARPASLDLAAIRRQLLARKLELGAEGLMKTLRLELGISSPLAELTAAMSRGSRRFSVTELIVSGGTAEHFVDWFQARTRSNDELAMLSAAPDHYMIRTGAGGIQEVIETTGGAPFSTRFFIDYSDLSSLRSPPDQAYPHQIAGVARSAKGTALGGVRHQFRNEGQGFRAKLLVEFPLLILPQVVSGHQWHLASEFGNWIDACFA</sequence>
<gene>
    <name evidence="1" type="ORF">CBM2636_MP20299</name>
</gene>
<proteinExistence type="predicted"/>
<reference evidence="1 2" key="1">
    <citation type="submission" date="2018-01" db="EMBL/GenBank/DDBJ databases">
        <authorList>
            <person name="Clerissi C."/>
        </authorList>
    </citation>
    <scope>NUCLEOTIDE SEQUENCE [LARGE SCALE GENOMIC DNA]</scope>
    <source>
        <strain evidence="1">Cupriavidus taiwanensis SWF 66322</strain>
        <plasmid evidence="2">cbm2636_mp</plasmid>
    </source>
</reference>
<dbReference type="EMBL" id="LT984814">
    <property type="protein sequence ID" value="SPD67449.1"/>
    <property type="molecule type" value="Genomic_DNA"/>
</dbReference>
<accession>A0A9Q7UZ97</accession>
<protein>
    <submittedName>
        <fullName evidence="1">Uncharacterized protein</fullName>
    </submittedName>
</protein>
<evidence type="ECO:0000313" key="1">
    <source>
        <dbReference type="EMBL" id="SPD67449.1"/>
    </source>
</evidence>
<name>A0A9Q7UZ97_9BURK</name>
<organism evidence="1 2">
    <name type="scientific">Cupriavidus taiwanensis</name>
    <dbReference type="NCBI Taxonomy" id="164546"/>
    <lineage>
        <taxon>Bacteria</taxon>
        <taxon>Pseudomonadati</taxon>
        <taxon>Pseudomonadota</taxon>
        <taxon>Betaproteobacteria</taxon>
        <taxon>Burkholderiales</taxon>
        <taxon>Burkholderiaceae</taxon>
        <taxon>Cupriavidus</taxon>
    </lineage>
</organism>
<dbReference type="Proteomes" id="UP000254259">
    <property type="component" value="Plasmid CBM2636_mp"/>
</dbReference>
<keyword evidence="1" id="KW-0614">Plasmid</keyword>
<evidence type="ECO:0000313" key="2">
    <source>
        <dbReference type="Proteomes" id="UP000254259"/>
    </source>
</evidence>